<dbReference type="EMBL" id="CAJJDO010000004">
    <property type="protein sequence ID" value="CAD8135858.1"/>
    <property type="molecule type" value="Genomic_DNA"/>
</dbReference>
<reference evidence="1" key="1">
    <citation type="submission" date="2021-01" db="EMBL/GenBank/DDBJ databases">
        <authorList>
            <consortium name="Genoscope - CEA"/>
            <person name="William W."/>
        </authorList>
    </citation>
    <scope>NUCLEOTIDE SEQUENCE</scope>
</reference>
<keyword evidence="2" id="KW-1185">Reference proteome</keyword>
<proteinExistence type="predicted"/>
<dbReference type="Proteomes" id="UP000689195">
    <property type="component" value="Unassembled WGS sequence"/>
</dbReference>
<name>A0A8S1S706_9CILI</name>
<gene>
    <name evidence="1" type="ORF">PPENT_87.1.T0040457</name>
</gene>
<evidence type="ECO:0000313" key="1">
    <source>
        <dbReference type="EMBL" id="CAD8135858.1"/>
    </source>
</evidence>
<dbReference type="OrthoDB" id="312439at2759"/>
<protein>
    <submittedName>
        <fullName evidence="1">Uncharacterized protein</fullName>
    </submittedName>
</protein>
<accession>A0A8S1S706</accession>
<organism evidence="1 2">
    <name type="scientific">Paramecium pentaurelia</name>
    <dbReference type="NCBI Taxonomy" id="43138"/>
    <lineage>
        <taxon>Eukaryota</taxon>
        <taxon>Sar</taxon>
        <taxon>Alveolata</taxon>
        <taxon>Ciliophora</taxon>
        <taxon>Intramacronucleata</taxon>
        <taxon>Oligohymenophorea</taxon>
        <taxon>Peniculida</taxon>
        <taxon>Parameciidae</taxon>
        <taxon>Paramecium</taxon>
    </lineage>
</organism>
<comment type="caution">
    <text evidence="1">The sequence shown here is derived from an EMBL/GenBank/DDBJ whole genome shotgun (WGS) entry which is preliminary data.</text>
</comment>
<evidence type="ECO:0000313" key="2">
    <source>
        <dbReference type="Proteomes" id="UP000689195"/>
    </source>
</evidence>
<dbReference type="AlphaFoldDB" id="A0A8S1S706"/>
<sequence>MKKAIPCKKHPIFSTQWVRILKQNIDFGCIKCLDEIKDKTHILYLPEVIQNPSILVPHIPIEDKYKTLYKNLNEFQEENLEKYYGELEKSLISLCEYLKNFIQNGRTCLEEFKKKCKESRDLLYQQFKIDQIYQLIKEYEFQENEDIQNQIEKKLNDIREKVNEDLMKEQSSKIKKISDETLLSISKLNLNFNKQINQISDQINKNAQELQRYFSQSFISIYKPDLKLVIYNRDEQQYRNIQIQSCQDFVQIERYGFGFAAQNFPYYSSRILPQYYFEYILQQDTFQQNLFSNSYLTLKGYNIFEPKNQEIVNGQQFWNQDSKLKSKNWQINAKLMIFKSNNKGNPIFGYFVSNEIEFIFSYTHNEIYHNKQIKQKRQNGLIINPIQQQQAKNQIDSFIVGNYDMEIHANLIDGKSILGQEFIWDSQNNEIDNTEYLFGGAKPNIQLCEVFYF</sequence>